<accession>V6LLX6</accession>
<gene>
    <name evidence="2" type="ORF">SS50377_14260</name>
</gene>
<name>V6LLX6_9EUKA</name>
<proteinExistence type="predicted"/>
<evidence type="ECO:0000256" key="1">
    <source>
        <dbReference type="SAM" id="Phobius"/>
    </source>
</evidence>
<evidence type="ECO:0000313" key="2">
    <source>
        <dbReference type="EMBL" id="EST45687.1"/>
    </source>
</evidence>
<sequence length="164" mass="18961">MLRIIIFYFIISLSIFKYNQDILIDQIFIATSIIPSFLVRKQMQKISYYQIIFLCSILPIIKQTTIQRDYFISFIASTVTYFIFQFVSKLKFKADMKMLGALTAAIVTAICLLILSINIQQSIFMSGLAGFIIYLSVKDKNIENCSVLLILFTIFLNRYGRSII</sequence>
<feature type="transmembrane region" description="Helical" evidence="1">
    <location>
        <begin position="70"/>
        <end position="87"/>
    </location>
</feature>
<protein>
    <submittedName>
        <fullName evidence="2">Transmembrane domain-containing protein</fullName>
    </submittedName>
</protein>
<dbReference type="EMBL" id="KI546089">
    <property type="protein sequence ID" value="EST45687.1"/>
    <property type="molecule type" value="Genomic_DNA"/>
</dbReference>
<organism evidence="2">
    <name type="scientific">Spironucleus salmonicida</name>
    <dbReference type="NCBI Taxonomy" id="348837"/>
    <lineage>
        <taxon>Eukaryota</taxon>
        <taxon>Metamonada</taxon>
        <taxon>Diplomonadida</taxon>
        <taxon>Hexamitidae</taxon>
        <taxon>Hexamitinae</taxon>
        <taxon>Spironucleus</taxon>
    </lineage>
</organism>
<keyword evidence="1 2" id="KW-0812">Transmembrane</keyword>
<feature type="transmembrane region" description="Helical" evidence="1">
    <location>
        <begin position="22"/>
        <end position="39"/>
    </location>
</feature>
<reference evidence="2" key="1">
    <citation type="journal article" date="2014" name="PLoS Genet.">
        <title>The Genome of Spironucleus salmonicida Highlights a Fish Pathogen Adapted to Fluctuating Environments.</title>
        <authorList>
            <person name="Xu F."/>
            <person name="Jerlstrom-Hultqvist J."/>
            <person name="Einarsson E."/>
            <person name="Astvaldsson A."/>
            <person name="Svard S.G."/>
            <person name="Andersson J.O."/>
        </authorList>
    </citation>
    <scope>NUCLEOTIDE SEQUENCE</scope>
</reference>
<feature type="transmembrane region" description="Helical" evidence="1">
    <location>
        <begin position="99"/>
        <end position="121"/>
    </location>
</feature>
<dbReference type="AlphaFoldDB" id="V6LLX6"/>
<keyword evidence="1" id="KW-1133">Transmembrane helix</keyword>
<keyword evidence="1" id="KW-0472">Membrane</keyword>